<dbReference type="Pfam" id="PF04367">
    <property type="entry name" value="DUF502"/>
    <property type="match status" value="1"/>
</dbReference>
<comment type="caution">
    <text evidence="1">The sequence shown here is derived from an EMBL/GenBank/DDBJ whole genome shotgun (WGS) entry which is preliminary data.</text>
</comment>
<dbReference type="AlphaFoldDB" id="A0AAW2RMP0"/>
<dbReference type="EMBL" id="JACGWK010000001">
    <property type="protein sequence ID" value="KAL0381364.1"/>
    <property type="molecule type" value="Genomic_DNA"/>
</dbReference>
<dbReference type="PANTHER" id="PTHR31876">
    <property type="entry name" value="COV-LIKE PROTEIN 1"/>
    <property type="match status" value="1"/>
</dbReference>
<accession>A0AAW2RMP0</accession>
<reference evidence="1" key="1">
    <citation type="submission" date="2020-06" db="EMBL/GenBank/DDBJ databases">
        <authorList>
            <person name="Li T."/>
            <person name="Hu X."/>
            <person name="Zhang T."/>
            <person name="Song X."/>
            <person name="Zhang H."/>
            <person name="Dai N."/>
            <person name="Sheng W."/>
            <person name="Hou X."/>
            <person name="Wei L."/>
        </authorList>
    </citation>
    <scope>NUCLEOTIDE SEQUENCE</scope>
    <source>
        <strain evidence="1">G01</strain>
        <tissue evidence="1">Leaf</tissue>
    </source>
</reference>
<dbReference type="PANTHER" id="PTHR31876:SF20">
    <property type="entry name" value="PROTEIN LIKE COV 3-LIKE"/>
    <property type="match status" value="1"/>
</dbReference>
<dbReference type="InterPro" id="IPR007462">
    <property type="entry name" value="COV1-like"/>
</dbReference>
<organism evidence="1">
    <name type="scientific">Sesamum angustifolium</name>
    <dbReference type="NCBI Taxonomy" id="2727405"/>
    <lineage>
        <taxon>Eukaryota</taxon>
        <taxon>Viridiplantae</taxon>
        <taxon>Streptophyta</taxon>
        <taxon>Embryophyta</taxon>
        <taxon>Tracheophyta</taxon>
        <taxon>Spermatophyta</taxon>
        <taxon>Magnoliopsida</taxon>
        <taxon>eudicotyledons</taxon>
        <taxon>Gunneridae</taxon>
        <taxon>Pentapetalae</taxon>
        <taxon>asterids</taxon>
        <taxon>lamiids</taxon>
        <taxon>Lamiales</taxon>
        <taxon>Pedaliaceae</taxon>
        <taxon>Sesamum</taxon>
    </lineage>
</organism>
<gene>
    <name evidence="1" type="ORF">Sangu_0200700</name>
</gene>
<protein>
    <submittedName>
        <fullName evidence="1">Protein LIKE COV 3</fullName>
    </submittedName>
</protein>
<name>A0AAW2RMP0_9LAMI</name>
<reference evidence="1" key="2">
    <citation type="journal article" date="2024" name="Plant">
        <title>Genomic evolution and insights into agronomic trait innovations of Sesamum species.</title>
        <authorList>
            <person name="Miao H."/>
            <person name="Wang L."/>
            <person name="Qu L."/>
            <person name="Liu H."/>
            <person name="Sun Y."/>
            <person name="Le M."/>
            <person name="Wang Q."/>
            <person name="Wei S."/>
            <person name="Zheng Y."/>
            <person name="Lin W."/>
            <person name="Duan Y."/>
            <person name="Cao H."/>
            <person name="Xiong S."/>
            <person name="Wang X."/>
            <person name="Wei L."/>
            <person name="Li C."/>
            <person name="Ma Q."/>
            <person name="Ju M."/>
            <person name="Zhao R."/>
            <person name="Li G."/>
            <person name="Mu C."/>
            <person name="Tian Q."/>
            <person name="Mei H."/>
            <person name="Zhang T."/>
            <person name="Gao T."/>
            <person name="Zhang H."/>
        </authorList>
    </citation>
    <scope>NUCLEOTIDE SEQUENCE</scope>
    <source>
        <strain evidence="1">G01</strain>
    </source>
</reference>
<dbReference type="GO" id="GO:0005794">
    <property type="term" value="C:Golgi apparatus"/>
    <property type="evidence" value="ECO:0007669"/>
    <property type="project" value="TreeGrafter"/>
</dbReference>
<sequence>MDRSRIRNFIYFHLPGWSVHVLMGGHLTSCTGRMVHYKDAPYELYMLPPNRSVQPFLQVTLICLPRTTRASGTEFNITCSDQSSKAFKEVAIIRHPHIGEYAFGFITSSIILRKSTGSEELVVFMSHQPPLSWRYPSYQFKGYFEA</sequence>
<evidence type="ECO:0000313" key="1">
    <source>
        <dbReference type="EMBL" id="KAL0381364.1"/>
    </source>
</evidence>
<proteinExistence type="predicted"/>